<reference evidence="1 2" key="1">
    <citation type="submission" date="2016-10" db="EMBL/GenBank/DDBJ databases">
        <title>Genome sequence of the ascomycete fungus Penicillium subrubescens.</title>
        <authorList>
            <person name="De Vries R.P."/>
            <person name="Peng M."/>
            <person name="Dilokpimol A."/>
            <person name="Hilden K."/>
            <person name="Makela M.R."/>
            <person name="Grigoriev I."/>
            <person name="Riley R."/>
            <person name="Granchi Z."/>
        </authorList>
    </citation>
    <scope>NUCLEOTIDE SEQUENCE [LARGE SCALE GENOMIC DNA]</scope>
    <source>
        <strain evidence="1 2">CBS 132785</strain>
    </source>
</reference>
<dbReference type="Proteomes" id="UP000186955">
    <property type="component" value="Unassembled WGS sequence"/>
</dbReference>
<keyword evidence="2" id="KW-1185">Reference proteome</keyword>
<organism evidence="1 2">
    <name type="scientific">Penicillium subrubescens</name>
    <dbReference type="NCBI Taxonomy" id="1316194"/>
    <lineage>
        <taxon>Eukaryota</taxon>
        <taxon>Fungi</taxon>
        <taxon>Dikarya</taxon>
        <taxon>Ascomycota</taxon>
        <taxon>Pezizomycotina</taxon>
        <taxon>Eurotiomycetes</taxon>
        <taxon>Eurotiomycetidae</taxon>
        <taxon>Eurotiales</taxon>
        <taxon>Aspergillaceae</taxon>
        <taxon>Penicillium</taxon>
    </lineage>
</organism>
<proteinExistence type="predicted"/>
<protein>
    <submittedName>
        <fullName evidence="1">Uncharacterized protein</fullName>
    </submittedName>
</protein>
<evidence type="ECO:0000313" key="1">
    <source>
        <dbReference type="EMBL" id="OKP09770.1"/>
    </source>
</evidence>
<dbReference type="EMBL" id="MNBE01000456">
    <property type="protein sequence ID" value="OKP09770.1"/>
    <property type="molecule type" value="Genomic_DNA"/>
</dbReference>
<comment type="caution">
    <text evidence="1">The sequence shown here is derived from an EMBL/GenBank/DDBJ whole genome shotgun (WGS) entry which is preliminary data.</text>
</comment>
<sequence>MLKWGAQVCCVNQAASKFANLQGVNKCPWKDNGLVRDAKPAPIGESTDLAAGEVNYLQLGRWRTDRRPTDTKSEFGLCGNAVPCWPTVATLSIYATQVSSVVIIAVSALSADNYIFKKG</sequence>
<accession>A0A1Q5UBD5</accession>
<dbReference type="AlphaFoldDB" id="A0A1Q5UBD5"/>
<name>A0A1Q5UBD5_9EURO</name>
<evidence type="ECO:0000313" key="2">
    <source>
        <dbReference type="Proteomes" id="UP000186955"/>
    </source>
</evidence>
<gene>
    <name evidence="1" type="ORF">PENSUB_4839</name>
</gene>